<organism evidence="2 3">
    <name type="scientific">Litchfieldella rifensis</name>
    <dbReference type="NCBI Taxonomy" id="762643"/>
    <lineage>
        <taxon>Bacteria</taxon>
        <taxon>Pseudomonadati</taxon>
        <taxon>Pseudomonadota</taxon>
        <taxon>Gammaproteobacteria</taxon>
        <taxon>Oceanospirillales</taxon>
        <taxon>Halomonadaceae</taxon>
        <taxon>Litchfieldella</taxon>
    </lineage>
</organism>
<dbReference type="InterPro" id="IPR011852">
    <property type="entry name" value="TRAP_TAXI"/>
</dbReference>
<sequence>MNLKLGKRFLVAAFGLILTTTMAWAQSATFITIGSGSTSGLYYPTAVGMAKIISEADVGLRANARSTGASVFNANAIGEGSLQMGLMQNNIAYYAYNGEGVKAFENNKIENLRGMIGLYPEAIHILAREDADIDSVDDLAGKRVYVGDVGSGTEQDAMNIMGVFGVSIDDLQAAVRGSSGDAVGLLRDNQIAAMFYTVGLGSAAIVEAAQTAPITVLSISGDQLTQLQEEYGFYTPFTIPGGTYPGVDEDVQTVTLTAMLGAAAELSEDDVYNFMNTVFNEHLDTFYSDVQNPNLDKFFTVEKGIEGMPIPLHPGAVKFYEEQGVEVPDDLIPSE</sequence>
<name>A0ABV7LIH4_9GAMM</name>
<dbReference type="NCBIfam" id="TIGR02122">
    <property type="entry name" value="TRAP_TAXI"/>
    <property type="match status" value="1"/>
</dbReference>
<dbReference type="Pfam" id="PF16868">
    <property type="entry name" value="NMT1_3"/>
    <property type="match status" value="1"/>
</dbReference>
<feature type="signal peptide" evidence="1">
    <location>
        <begin position="1"/>
        <end position="25"/>
    </location>
</feature>
<proteinExistence type="predicted"/>
<evidence type="ECO:0000313" key="2">
    <source>
        <dbReference type="EMBL" id="MFC3281996.1"/>
    </source>
</evidence>
<feature type="chain" id="PRO_5046752041" evidence="1">
    <location>
        <begin position="26"/>
        <end position="335"/>
    </location>
</feature>
<reference evidence="3" key="1">
    <citation type="journal article" date="2019" name="Int. J. Syst. Evol. Microbiol.">
        <title>The Global Catalogue of Microorganisms (GCM) 10K type strain sequencing project: providing services to taxonomists for standard genome sequencing and annotation.</title>
        <authorList>
            <consortium name="The Broad Institute Genomics Platform"/>
            <consortium name="The Broad Institute Genome Sequencing Center for Infectious Disease"/>
            <person name="Wu L."/>
            <person name="Ma J."/>
        </authorList>
    </citation>
    <scope>NUCLEOTIDE SEQUENCE [LARGE SCALE GENOMIC DNA]</scope>
    <source>
        <strain evidence="3">CECT 7698</strain>
    </source>
</reference>
<comment type="caution">
    <text evidence="2">The sequence shown here is derived from an EMBL/GenBank/DDBJ whole genome shotgun (WGS) entry which is preliminary data.</text>
</comment>
<keyword evidence="3" id="KW-1185">Reference proteome</keyword>
<protein>
    <submittedName>
        <fullName evidence="2">TAXI family TRAP transporter solute-binding subunit</fullName>
    </submittedName>
</protein>
<dbReference type="RefSeq" id="WP_386770326.1">
    <property type="nucleotide sequence ID" value="NZ_JBHRUG010000001.1"/>
</dbReference>
<keyword evidence="1" id="KW-0732">Signal</keyword>
<dbReference type="PANTHER" id="PTHR42941:SF1">
    <property type="entry name" value="SLL1037 PROTEIN"/>
    <property type="match status" value="1"/>
</dbReference>
<dbReference type="CDD" id="cd13567">
    <property type="entry name" value="PBP2_TtGluBP"/>
    <property type="match status" value="1"/>
</dbReference>
<gene>
    <name evidence="2" type="ORF">ACFOEV_00055</name>
</gene>
<dbReference type="EMBL" id="JBHRUG010000001">
    <property type="protein sequence ID" value="MFC3281996.1"/>
    <property type="molecule type" value="Genomic_DNA"/>
</dbReference>
<evidence type="ECO:0000313" key="3">
    <source>
        <dbReference type="Proteomes" id="UP001595579"/>
    </source>
</evidence>
<evidence type="ECO:0000256" key="1">
    <source>
        <dbReference type="SAM" id="SignalP"/>
    </source>
</evidence>
<dbReference type="Proteomes" id="UP001595579">
    <property type="component" value="Unassembled WGS sequence"/>
</dbReference>
<dbReference type="Gene3D" id="3.40.190.10">
    <property type="entry name" value="Periplasmic binding protein-like II"/>
    <property type="match status" value="2"/>
</dbReference>
<accession>A0ABV7LIH4</accession>
<dbReference type="SUPFAM" id="SSF53850">
    <property type="entry name" value="Periplasmic binding protein-like II"/>
    <property type="match status" value="1"/>
</dbReference>
<dbReference type="PANTHER" id="PTHR42941">
    <property type="entry name" value="SLL1037 PROTEIN"/>
    <property type="match status" value="1"/>
</dbReference>